<evidence type="ECO:0000313" key="7">
    <source>
        <dbReference type="Proteomes" id="UP000027586"/>
    </source>
</evidence>
<dbReference type="GO" id="GO:0016846">
    <property type="term" value="F:carbon-sulfur lyase activity"/>
    <property type="evidence" value="ECO:0007669"/>
    <property type="project" value="InterPro"/>
</dbReference>
<organism evidence="6 7">
    <name type="scientific">Lichtheimia corymbifera JMRC:FSU:9682</name>
    <dbReference type="NCBI Taxonomy" id="1263082"/>
    <lineage>
        <taxon>Eukaryota</taxon>
        <taxon>Fungi</taxon>
        <taxon>Fungi incertae sedis</taxon>
        <taxon>Mucoromycota</taxon>
        <taxon>Mucoromycotina</taxon>
        <taxon>Mucoromycetes</taxon>
        <taxon>Mucorales</taxon>
        <taxon>Lichtheimiaceae</taxon>
        <taxon>Lichtheimia</taxon>
    </lineage>
</organism>
<evidence type="ECO:0000256" key="4">
    <source>
        <dbReference type="ARBA" id="ARBA00023239"/>
    </source>
</evidence>
<feature type="domain" description="CENP-V/GFA" evidence="5">
    <location>
        <begin position="7"/>
        <end position="132"/>
    </location>
</feature>
<name>A0A068RWM9_9FUNG</name>
<evidence type="ECO:0000259" key="5">
    <source>
        <dbReference type="PROSITE" id="PS51891"/>
    </source>
</evidence>
<dbReference type="Proteomes" id="UP000027586">
    <property type="component" value="Unassembled WGS sequence"/>
</dbReference>
<evidence type="ECO:0000256" key="1">
    <source>
        <dbReference type="ARBA" id="ARBA00005495"/>
    </source>
</evidence>
<evidence type="ECO:0000256" key="2">
    <source>
        <dbReference type="ARBA" id="ARBA00022723"/>
    </source>
</evidence>
<dbReference type="InterPro" id="IPR006913">
    <property type="entry name" value="CENP-V/GFA"/>
</dbReference>
<reference evidence="6" key="1">
    <citation type="submission" date="2013-08" db="EMBL/GenBank/DDBJ databases">
        <title>Gene expansion shapes genome architecture in the human pathogen Lichtheimia corymbifera: an evolutionary genomics analysis in the ancient terrestrial Mucorales (Mucoromycotina).</title>
        <authorList>
            <person name="Schwartze V.U."/>
            <person name="Winter S."/>
            <person name="Shelest E."/>
            <person name="Marcet-Houben M."/>
            <person name="Horn F."/>
            <person name="Wehner S."/>
            <person name="Hoffmann K."/>
            <person name="Riege K."/>
            <person name="Sammeth M."/>
            <person name="Nowrousian M."/>
            <person name="Valiante V."/>
            <person name="Linde J."/>
            <person name="Jacobsen I.D."/>
            <person name="Marz M."/>
            <person name="Brakhage A.A."/>
            <person name="Gabaldon T."/>
            <person name="Bocker S."/>
            <person name="Voigt K."/>
        </authorList>
    </citation>
    <scope>NUCLEOTIDE SEQUENCE [LARGE SCALE GENOMIC DNA]</scope>
    <source>
        <strain evidence="6">FSU 9682</strain>
    </source>
</reference>
<comment type="caution">
    <text evidence="6">The sequence shown here is derived from an EMBL/GenBank/DDBJ whole genome shotgun (WGS) entry which is preliminary data.</text>
</comment>
<dbReference type="GO" id="GO:0046872">
    <property type="term" value="F:metal ion binding"/>
    <property type="evidence" value="ECO:0007669"/>
    <property type="project" value="UniProtKB-KW"/>
</dbReference>
<dbReference type="Pfam" id="PF04828">
    <property type="entry name" value="GFA"/>
    <property type="match status" value="1"/>
</dbReference>
<keyword evidence="4" id="KW-0456">Lyase</keyword>
<dbReference type="OrthoDB" id="2212170at2759"/>
<comment type="similarity">
    <text evidence="1">Belongs to the Gfa family.</text>
</comment>
<sequence>MSSTTPLKGSCLCGNVKLTLKGNPVKVMTCYCVHCQKSGSAPYQTNAIFPTDQIEIDDPQGFIKMYSVPKEEVNSGFEKQKYFCSNCGCPLFNRPMKHQGTKTVVKTGILDAPAGSGIPGSDVLKPAVEIFTKDRASYVAPIEGCAQFEKAA</sequence>
<proteinExistence type="inferred from homology"/>
<keyword evidence="3" id="KW-0862">Zinc</keyword>
<dbReference type="PANTHER" id="PTHR33337">
    <property type="entry name" value="GFA DOMAIN-CONTAINING PROTEIN"/>
    <property type="match status" value="1"/>
</dbReference>
<gene>
    <name evidence="6" type="ORF">LCOR_05675.1</name>
</gene>
<dbReference type="InterPro" id="IPR011057">
    <property type="entry name" value="Mss4-like_sf"/>
</dbReference>
<dbReference type="Gene3D" id="3.90.1590.10">
    <property type="entry name" value="glutathione-dependent formaldehyde- activating enzyme (gfa)"/>
    <property type="match status" value="1"/>
</dbReference>
<dbReference type="SUPFAM" id="SSF51316">
    <property type="entry name" value="Mss4-like"/>
    <property type="match status" value="1"/>
</dbReference>
<accession>A0A068RWM9</accession>
<keyword evidence="2" id="KW-0479">Metal-binding</keyword>
<evidence type="ECO:0000313" key="6">
    <source>
        <dbReference type="EMBL" id="CDH54429.1"/>
    </source>
</evidence>
<protein>
    <recommendedName>
        <fullName evidence="5">CENP-V/GFA domain-containing protein</fullName>
    </recommendedName>
</protein>
<dbReference type="STRING" id="1263082.A0A068RWM9"/>
<dbReference type="VEuPathDB" id="FungiDB:LCOR_05675.1"/>
<dbReference type="PROSITE" id="PS51891">
    <property type="entry name" value="CENP_V_GFA"/>
    <property type="match status" value="1"/>
</dbReference>
<dbReference type="AlphaFoldDB" id="A0A068RWM9"/>
<dbReference type="EMBL" id="CBTN010000023">
    <property type="protein sequence ID" value="CDH54429.1"/>
    <property type="molecule type" value="Genomic_DNA"/>
</dbReference>
<evidence type="ECO:0000256" key="3">
    <source>
        <dbReference type="ARBA" id="ARBA00022833"/>
    </source>
</evidence>
<dbReference type="PANTHER" id="PTHR33337:SF40">
    <property type="entry name" value="CENP-V_GFA DOMAIN-CONTAINING PROTEIN-RELATED"/>
    <property type="match status" value="1"/>
</dbReference>
<keyword evidence="7" id="KW-1185">Reference proteome</keyword>